<feature type="domain" description="Apple" evidence="4">
    <location>
        <begin position="207"/>
        <end position="293"/>
    </location>
</feature>
<evidence type="ECO:0000256" key="3">
    <source>
        <dbReference type="SAM" id="Phobius"/>
    </source>
</evidence>
<sequence length="413" mass="45630">MQGGVLNVCISSCRVADKEADMASRDGSTCETEDASSGFNASDNDPSIGILLLVYFRRNRHKASYGRDQNLIGELGSGTKQVHCDTRKIRKGADYQSGLTLIEGPEPGIAYVTLSALRNCSNLRYVISPTGVLRLLCWMIGTGWYARWEAPVTPCEVYGACGPFGVCQRYEPNLTCRCLKGFVPMSSEEWRKGNWTGGCIRRTELSCGRNTSSINTQGGKPDGFLKIGGLKLPDFSYFLKVFDENECHELCLNNCSCSGYANVNGIGCLVWTGNLLDMHEMPFDGQDLNIRLAHKELNESDQKIKVKIIISVITVSIITLIGAMIYCFMKCRVNRRAKTNGELLSIKKGLVLARFRDFKEIVIESDSSSAVRHILCDEEPLVIFAVLLCDSASCFSVTGQLRFNMFAEKGTLC</sequence>
<dbReference type="EMBL" id="JAAGAX010000009">
    <property type="protein sequence ID" value="KAF2303544.1"/>
    <property type="molecule type" value="Genomic_DNA"/>
</dbReference>
<keyword evidence="3" id="KW-1133">Transmembrane helix</keyword>
<name>A0A6A6LR67_HEVBR</name>
<dbReference type="InterPro" id="IPR003609">
    <property type="entry name" value="Pan_app"/>
</dbReference>
<comment type="caution">
    <text evidence="5">The sequence shown here is derived from an EMBL/GenBank/DDBJ whole genome shotgun (WGS) entry which is preliminary data.</text>
</comment>
<dbReference type="Proteomes" id="UP000467840">
    <property type="component" value="Chromosome 16"/>
</dbReference>
<keyword evidence="6" id="KW-1185">Reference proteome</keyword>
<accession>A0A6A6LR67</accession>
<dbReference type="PANTHER" id="PTHR32444">
    <property type="entry name" value="BULB-TYPE LECTIN DOMAIN-CONTAINING PROTEIN"/>
    <property type="match status" value="1"/>
</dbReference>
<dbReference type="InterPro" id="IPR000858">
    <property type="entry name" value="S_locus_glycoprot_dom"/>
</dbReference>
<dbReference type="PROSITE" id="PS50948">
    <property type="entry name" value="PAN"/>
    <property type="match status" value="1"/>
</dbReference>
<evidence type="ECO:0000259" key="4">
    <source>
        <dbReference type="PROSITE" id="PS50948"/>
    </source>
</evidence>
<dbReference type="PANTHER" id="PTHR32444:SF247">
    <property type="entry name" value="OS01G0958200 PROTEIN"/>
    <property type="match status" value="1"/>
</dbReference>
<evidence type="ECO:0000256" key="2">
    <source>
        <dbReference type="ARBA" id="ARBA00023157"/>
    </source>
</evidence>
<protein>
    <recommendedName>
        <fullName evidence="4">Apple domain-containing protein</fullName>
    </recommendedName>
</protein>
<proteinExistence type="predicted"/>
<organism evidence="5 6">
    <name type="scientific">Hevea brasiliensis</name>
    <name type="common">Para rubber tree</name>
    <name type="synonym">Siphonia brasiliensis</name>
    <dbReference type="NCBI Taxonomy" id="3981"/>
    <lineage>
        <taxon>Eukaryota</taxon>
        <taxon>Viridiplantae</taxon>
        <taxon>Streptophyta</taxon>
        <taxon>Embryophyta</taxon>
        <taxon>Tracheophyta</taxon>
        <taxon>Spermatophyta</taxon>
        <taxon>Magnoliopsida</taxon>
        <taxon>eudicotyledons</taxon>
        <taxon>Gunneridae</taxon>
        <taxon>Pentapetalae</taxon>
        <taxon>rosids</taxon>
        <taxon>fabids</taxon>
        <taxon>Malpighiales</taxon>
        <taxon>Euphorbiaceae</taxon>
        <taxon>Crotonoideae</taxon>
        <taxon>Micrandreae</taxon>
        <taxon>Hevea</taxon>
    </lineage>
</organism>
<evidence type="ECO:0000313" key="6">
    <source>
        <dbReference type="Proteomes" id="UP000467840"/>
    </source>
</evidence>
<feature type="transmembrane region" description="Helical" evidence="3">
    <location>
        <begin position="308"/>
        <end position="329"/>
    </location>
</feature>
<keyword evidence="2" id="KW-1015">Disulfide bond</keyword>
<dbReference type="SMART" id="SM00473">
    <property type="entry name" value="PAN_AP"/>
    <property type="match status" value="1"/>
</dbReference>
<dbReference type="Pfam" id="PF08276">
    <property type="entry name" value="PAN_2"/>
    <property type="match status" value="1"/>
</dbReference>
<gene>
    <name evidence="5" type="ORF">GH714_019068</name>
</gene>
<keyword evidence="1" id="KW-0732">Signal</keyword>
<evidence type="ECO:0000313" key="5">
    <source>
        <dbReference type="EMBL" id="KAF2303544.1"/>
    </source>
</evidence>
<dbReference type="CDD" id="cd01098">
    <property type="entry name" value="PAN_AP_plant"/>
    <property type="match status" value="1"/>
</dbReference>
<dbReference type="GO" id="GO:0048544">
    <property type="term" value="P:recognition of pollen"/>
    <property type="evidence" value="ECO:0007669"/>
    <property type="project" value="InterPro"/>
</dbReference>
<keyword evidence="3" id="KW-0812">Transmembrane</keyword>
<reference evidence="5 6" key="1">
    <citation type="journal article" date="2020" name="Mol. Plant">
        <title>The Chromosome-Based Rubber Tree Genome Provides New Insights into Spurge Genome Evolution and Rubber Biosynthesis.</title>
        <authorList>
            <person name="Liu J."/>
            <person name="Shi C."/>
            <person name="Shi C.C."/>
            <person name="Li W."/>
            <person name="Zhang Q.J."/>
            <person name="Zhang Y."/>
            <person name="Li K."/>
            <person name="Lu H.F."/>
            <person name="Shi C."/>
            <person name="Zhu S.T."/>
            <person name="Xiao Z.Y."/>
            <person name="Nan H."/>
            <person name="Yue Y."/>
            <person name="Zhu X.G."/>
            <person name="Wu Y."/>
            <person name="Hong X.N."/>
            <person name="Fan G.Y."/>
            <person name="Tong Y."/>
            <person name="Zhang D."/>
            <person name="Mao C.L."/>
            <person name="Liu Y.L."/>
            <person name="Hao S.J."/>
            <person name="Liu W.Q."/>
            <person name="Lv M.Q."/>
            <person name="Zhang H.B."/>
            <person name="Liu Y."/>
            <person name="Hu-Tang G.R."/>
            <person name="Wang J.P."/>
            <person name="Wang J.H."/>
            <person name="Sun Y.H."/>
            <person name="Ni S.B."/>
            <person name="Chen W.B."/>
            <person name="Zhang X.C."/>
            <person name="Jiao Y.N."/>
            <person name="Eichler E.E."/>
            <person name="Li G.H."/>
            <person name="Liu X."/>
            <person name="Gao L.Z."/>
        </authorList>
    </citation>
    <scope>NUCLEOTIDE SEQUENCE [LARGE SCALE GENOMIC DNA]</scope>
    <source>
        <strain evidence="6">cv. GT1</strain>
        <tissue evidence="5">Leaf</tissue>
    </source>
</reference>
<keyword evidence="3" id="KW-0472">Membrane</keyword>
<evidence type="ECO:0000256" key="1">
    <source>
        <dbReference type="ARBA" id="ARBA00022729"/>
    </source>
</evidence>
<dbReference type="Pfam" id="PF00954">
    <property type="entry name" value="S_locus_glycop"/>
    <property type="match status" value="1"/>
</dbReference>
<dbReference type="AlphaFoldDB" id="A0A6A6LR67"/>